<evidence type="ECO:0000256" key="1">
    <source>
        <dbReference type="PROSITE-ProRule" id="PRU00176"/>
    </source>
</evidence>
<dbReference type="CDD" id="cd01650">
    <property type="entry name" value="RT_nLTR_like"/>
    <property type="match status" value="1"/>
</dbReference>
<dbReference type="Proteomes" id="UP001172457">
    <property type="component" value="Chromosome 1"/>
</dbReference>
<dbReference type="Pfam" id="PF00076">
    <property type="entry name" value="RRM_1"/>
    <property type="match status" value="1"/>
</dbReference>
<dbReference type="PANTHER" id="PTHR33116">
    <property type="entry name" value="REVERSE TRANSCRIPTASE ZINC-BINDING DOMAIN-CONTAINING PROTEIN-RELATED-RELATED"/>
    <property type="match status" value="1"/>
</dbReference>
<sequence length="1909" mass="215461">MTNQQHQLVDATGDEGNTTTVVNDVLLKPNEDSPPPPPPPPPSLPQQVDVDEQVTVDWSVRRRRSRQPTANRRVRGASSSDLSIISDTGAASDSKSTPGGTVRVARVSRLKNRYRVRIPADVLKPFKLKVDTNSAGSGMGSFRSPLGSDNLKNKAWTFFFSNFPENESDKSMWKTFECLGVVVDLYIAKKLNRWGKRFGFVRFIRVNDWRSLERALNGIWIGSHKLLVNLAKFNRSKPRRFIGERSKDCLNAPKSSPKVCDTNATNQKVSYADVVKGSRKDETQSEFSGRKREAKLEIIPLQDTLSKLESSLIGELKSFESLNSIGNLNSLEGWTDVRLSYLGGLSIQLEFASPSAASAFLEGAEYSWKDWFSSLTKWKSNFAQKRRIALLEILGIPLHVWNKESLSKIGSSWGEVLASELEGDKGFKKTSGFIHVLTDRFDWITEVVEVLIGGSYFRIRVVERYWDHWELGEILNSGSESCSVNSSDEESSWGSSSRNVFNRRNSGMFATDPSSAAQEGSGNAPDSRAAAEIPEMSPTKVGVEASPLNLGIDEDLMHDQVPSMVKELNDESVLQLSGDSSKRENFSADGVHVDSKDGFSLGSDQAVLGVNKSNNSKKGHYPLGPDPEFNLKNMGSPLPRPVNMDKPITFTGRFGDSPINFLDDASETLPSEDEDDEISWHSQIKIDGLERHKRRIKKWKKFKSPCNCGRRNRGWRCKHDSSTGCLVEDAFAGNRDDQASSDSEVMIRRSNKRFLVSNSQFGQEWDMLKILSWNINGMGKDTKCKWVKDLVAEHKTSFVCLQETKTVIKEEWQVAKVWGKPNMDYSSLDSVGNSAGILTVWDGNLFKMHKSSSQEGFVAVIGHWQGNNKKLGLINVYAPQEANCKKELWCKISAELQSEPDAAWVVCGDFNEVRCEEERKGSIFDPRGARHFNNFITTSSLLDVKLGGRKFTWMNSSCTKLSKLDRFLVNSEFVDIWASTSSFALPRCLSDHCPIILDSNFIDFGPTPFKLFNSWLNNPEFAEVVKEKWTVNKPEFDTFSKIEKLSRKLRYLKTHIKEWIAKTRKASDEEVSSLKHKICAIDLLAETNSVDDNLAKERADYRARLNDLLAVKLMDTKQKAKVRWLAEGDENSRFFHGIVNKKLKTSRIHGLNFNGIWESDPGRLKAASWEFFAKKFHDEHPVRPVINSPHFKKISDSQRSWLELPFTEQEVKAAVWKCGNNKAPGPDGFTIEFVRKFWEVVGNDFYEAVKSFEINRQINPGSNSSFISLIPKVSDPLSLDDYRPINLIGCVNKIISKVLAERLKCVLGTVISNTQTAFIKGRSILDGPLMVNELISWAKKARRKLLLFKVDFAKAFDSLNWNYLDNVMLQMGFGDTWRAWMKCCLSTAKVSVLINGAPTKEFKMSKGVRQGDPLAPFLFILAAEGLAAIMKEAQRSNIFHGVRLPNESVDVSLFQFADDAVLVGDWNLNNAKNLIRILKCFEICSGLKINLSKCRIVGVSVLREDVVRMARRLNCKEESLPFHYLGLPVGGNMNIIKNWQPLVDKFRKKLSAWKVKSLSIGGRLCLCKAVLGTLGTYMFSLYKAPKKVLIMLEGLRRKFFWGGVNGEKKICWLAWDKVVRSKTSGGLGIGSLRALNLAMLAKWHWRDKTEPDAQWRAVVRGCNGIHVPRHGTWRSILRVENDLRELGINLSTHLKWKDEDGGWVWDLDSSKSYTVRSLRMLIDGISLPIADMETDWVRWLPGKVNIQLWRVLNNRLPTRDNLQNRGLILNSILCPLCLSTAENLDHLLCSCSTTKTISAYLMNWVDWWPTNEQTVVNMWEKIRSSGANTIQKDVFKLIGAAFINSIWMTRNKKIFNGDVKAEKEIFRDIQALAFTWVRSRSKGGNLLSWEAWLCNPANAVVSCTALAPR</sequence>
<dbReference type="CDD" id="cd00590">
    <property type="entry name" value="RRM_SF"/>
    <property type="match status" value="1"/>
</dbReference>
<feature type="compositionally biased region" description="Pro residues" evidence="2">
    <location>
        <begin position="32"/>
        <end position="44"/>
    </location>
</feature>
<accession>A0AA38WU17</accession>
<dbReference type="Pfam" id="PF03372">
    <property type="entry name" value="Exo_endo_phos"/>
    <property type="match status" value="1"/>
</dbReference>
<dbReference type="PANTHER" id="PTHR33116:SF77">
    <property type="entry name" value="RNA-DIRECTED DNA POLYMERASE"/>
    <property type="match status" value="1"/>
</dbReference>
<dbReference type="InterPro" id="IPR035979">
    <property type="entry name" value="RBD_domain_sf"/>
</dbReference>
<keyword evidence="6" id="KW-1185">Reference proteome</keyword>
<dbReference type="InterPro" id="IPR005135">
    <property type="entry name" value="Endo/exonuclease/phosphatase"/>
</dbReference>
<dbReference type="InterPro" id="IPR000504">
    <property type="entry name" value="RRM_dom"/>
</dbReference>
<evidence type="ECO:0000313" key="5">
    <source>
        <dbReference type="EMBL" id="KAJ9567980.1"/>
    </source>
</evidence>
<feature type="region of interest" description="Disordered" evidence="2">
    <location>
        <begin position="1"/>
        <end position="100"/>
    </location>
</feature>
<reference evidence="5" key="1">
    <citation type="submission" date="2023-03" db="EMBL/GenBank/DDBJ databases">
        <title>Chromosome-scale reference genome and RAD-based genetic map of yellow starthistle (Centaurea solstitialis) reveal putative structural variation and QTLs associated with invader traits.</title>
        <authorList>
            <person name="Reatini B."/>
            <person name="Cang F.A."/>
            <person name="Jiang Q."/>
            <person name="Mckibben M.T.W."/>
            <person name="Barker M.S."/>
            <person name="Rieseberg L.H."/>
            <person name="Dlugosch K.M."/>
        </authorList>
    </citation>
    <scope>NUCLEOTIDE SEQUENCE</scope>
    <source>
        <strain evidence="5">CAN-66</strain>
        <tissue evidence="5">Leaf</tissue>
    </source>
</reference>
<dbReference type="GO" id="GO:0003723">
    <property type="term" value="F:RNA binding"/>
    <property type="evidence" value="ECO:0007669"/>
    <property type="project" value="UniProtKB-UniRule"/>
</dbReference>
<dbReference type="GO" id="GO:0003824">
    <property type="term" value="F:catalytic activity"/>
    <property type="evidence" value="ECO:0007669"/>
    <property type="project" value="InterPro"/>
</dbReference>
<dbReference type="Gene3D" id="3.60.10.10">
    <property type="entry name" value="Endonuclease/exonuclease/phosphatase"/>
    <property type="match status" value="1"/>
</dbReference>
<feature type="domain" description="Reverse transcriptase" evidence="4">
    <location>
        <begin position="1251"/>
        <end position="1529"/>
    </location>
</feature>
<dbReference type="SMART" id="SM00360">
    <property type="entry name" value="RRM"/>
    <property type="match status" value="1"/>
</dbReference>
<dbReference type="InterPro" id="IPR026960">
    <property type="entry name" value="RVT-Znf"/>
</dbReference>
<organism evidence="5 6">
    <name type="scientific">Centaurea solstitialis</name>
    <name type="common">yellow star-thistle</name>
    <dbReference type="NCBI Taxonomy" id="347529"/>
    <lineage>
        <taxon>Eukaryota</taxon>
        <taxon>Viridiplantae</taxon>
        <taxon>Streptophyta</taxon>
        <taxon>Embryophyta</taxon>
        <taxon>Tracheophyta</taxon>
        <taxon>Spermatophyta</taxon>
        <taxon>Magnoliopsida</taxon>
        <taxon>eudicotyledons</taxon>
        <taxon>Gunneridae</taxon>
        <taxon>Pentapetalae</taxon>
        <taxon>asterids</taxon>
        <taxon>campanulids</taxon>
        <taxon>Asterales</taxon>
        <taxon>Asteraceae</taxon>
        <taxon>Carduoideae</taxon>
        <taxon>Cardueae</taxon>
        <taxon>Centaureinae</taxon>
        <taxon>Centaurea</taxon>
    </lineage>
</organism>
<dbReference type="EMBL" id="JARYMX010000001">
    <property type="protein sequence ID" value="KAJ9567980.1"/>
    <property type="molecule type" value="Genomic_DNA"/>
</dbReference>
<dbReference type="PROSITE" id="PS50102">
    <property type="entry name" value="RRM"/>
    <property type="match status" value="1"/>
</dbReference>
<dbReference type="Gene3D" id="3.30.70.330">
    <property type="match status" value="1"/>
</dbReference>
<dbReference type="Pfam" id="PF00078">
    <property type="entry name" value="RVT_1"/>
    <property type="match status" value="1"/>
</dbReference>
<feature type="compositionally biased region" description="Low complexity" evidence="2">
    <location>
        <begin position="478"/>
        <end position="506"/>
    </location>
</feature>
<dbReference type="InterPro" id="IPR000477">
    <property type="entry name" value="RT_dom"/>
</dbReference>
<evidence type="ECO:0000313" key="6">
    <source>
        <dbReference type="Proteomes" id="UP001172457"/>
    </source>
</evidence>
<evidence type="ECO:0000256" key="2">
    <source>
        <dbReference type="SAM" id="MobiDB-lite"/>
    </source>
</evidence>
<dbReference type="Pfam" id="PF13966">
    <property type="entry name" value="zf-RVT"/>
    <property type="match status" value="1"/>
</dbReference>
<dbReference type="InterPro" id="IPR036691">
    <property type="entry name" value="Endo/exonu/phosph_ase_sf"/>
</dbReference>
<keyword evidence="1" id="KW-0694">RNA-binding</keyword>
<gene>
    <name evidence="5" type="ORF">OSB04_003946</name>
</gene>
<feature type="region of interest" description="Disordered" evidence="2">
    <location>
        <begin position="478"/>
        <end position="535"/>
    </location>
</feature>
<dbReference type="PROSITE" id="PS50878">
    <property type="entry name" value="RT_POL"/>
    <property type="match status" value="1"/>
</dbReference>
<feature type="compositionally biased region" description="Polar residues" evidence="2">
    <location>
        <begin position="512"/>
        <end position="521"/>
    </location>
</feature>
<protein>
    <submittedName>
        <fullName evidence="5">Uncharacterized protein</fullName>
    </submittedName>
</protein>
<comment type="caution">
    <text evidence="5">The sequence shown here is derived from an EMBL/GenBank/DDBJ whole genome shotgun (WGS) entry which is preliminary data.</text>
</comment>
<dbReference type="SUPFAM" id="SSF56219">
    <property type="entry name" value="DNase I-like"/>
    <property type="match status" value="1"/>
</dbReference>
<evidence type="ECO:0000259" key="4">
    <source>
        <dbReference type="PROSITE" id="PS50878"/>
    </source>
</evidence>
<name>A0AA38WU17_9ASTR</name>
<dbReference type="SUPFAM" id="SSF54928">
    <property type="entry name" value="RNA-binding domain, RBD"/>
    <property type="match status" value="1"/>
</dbReference>
<dbReference type="InterPro" id="IPR012677">
    <property type="entry name" value="Nucleotide-bd_a/b_plait_sf"/>
</dbReference>
<evidence type="ECO:0000259" key="3">
    <source>
        <dbReference type="PROSITE" id="PS50102"/>
    </source>
</evidence>
<feature type="compositionally biased region" description="Polar residues" evidence="2">
    <location>
        <begin position="77"/>
        <end position="99"/>
    </location>
</feature>
<proteinExistence type="predicted"/>
<feature type="domain" description="RRM" evidence="3">
    <location>
        <begin position="156"/>
        <end position="233"/>
    </location>
</feature>